<organism evidence="1 2">
    <name type="scientific">Ensete ventricosum</name>
    <name type="common">Abyssinian banana</name>
    <name type="synonym">Musa ensete</name>
    <dbReference type="NCBI Taxonomy" id="4639"/>
    <lineage>
        <taxon>Eukaryota</taxon>
        <taxon>Viridiplantae</taxon>
        <taxon>Streptophyta</taxon>
        <taxon>Embryophyta</taxon>
        <taxon>Tracheophyta</taxon>
        <taxon>Spermatophyta</taxon>
        <taxon>Magnoliopsida</taxon>
        <taxon>Liliopsida</taxon>
        <taxon>Zingiberales</taxon>
        <taxon>Musaceae</taxon>
        <taxon>Ensete</taxon>
    </lineage>
</organism>
<accession>A0A426ZX45</accession>
<proteinExistence type="predicted"/>
<reference evidence="1 2" key="1">
    <citation type="journal article" date="2014" name="Agronomy (Basel)">
        <title>A Draft Genome Sequence for Ensete ventricosum, the Drought-Tolerant Tree Against Hunger.</title>
        <authorList>
            <person name="Harrison J."/>
            <person name="Moore K.A."/>
            <person name="Paszkiewicz K."/>
            <person name="Jones T."/>
            <person name="Grant M."/>
            <person name="Ambacheew D."/>
            <person name="Muzemil S."/>
            <person name="Studholme D.J."/>
        </authorList>
    </citation>
    <scope>NUCLEOTIDE SEQUENCE [LARGE SCALE GENOMIC DNA]</scope>
</reference>
<evidence type="ECO:0000313" key="1">
    <source>
        <dbReference type="EMBL" id="RRT68522.1"/>
    </source>
</evidence>
<dbReference type="EMBL" id="AMZH03004669">
    <property type="protein sequence ID" value="RRT68522.1"/>
    <property type="molecule type" value="Genomic_DNA"/>
</dbReference>
<gene>
    <name evidence="1" type="ORF">B296_00025644</name>
</gene>
<evidence type="ECO:0000313" key="2">
    <source>
        <dbReference type="Proteomes" id="UP000287651"/>
    </source>
</evidence>
<comment type="caution">
    <text evidence="1">The sequence shown here is derived from an EMBL/GenBank/DDBJ whole genome shotgun (WGS) entry which is preliminary data.</text>
</comment>
<dbReference type="Proteomes" id="UP000287651">
    <property type="component" value="Unassembled WGS sequence"/>
</dbReference>
<dbReference type="AlphaFoldDB" id="A0A426ZX45"/>
<protein>
    <submittedName>
        <fullName evidence="1">Uncharacterized protein</fullName>
    </submittedName>
</protein>
<sequence>MCVSGCYYSDVPLEMRLLGGSHGVLHECLVEVEVPDVAPPTINWRADRTLVLTFVIRSGMVGRCDRSLSIRSVWCRHVARHSSLIGSLHSLHCHGGQVSALPPRLELAPIGSS</sequence>
<name>A0A426ZX45_ENSVE</name>